<proteinExistence type="predicted"/>
<protein>
    <submittedName>
        <fullName evidence="2">Transcriptional regulator PadR-like family protein</fullName>
    </submittedName>
</protein>
<sequence>MRISGRPLEILLFLSNFPQESFAGYSLSKSLGISSGTLYPLLVKLEEAGLLDSQWEDGDPQELGRPRRRYYKVNGQGIAALNEKMRSIHPQFEPVVTGDPVINSVLGAK</sequence>
<evidence type="ECO:0000313" key="3">
    <source>
        <dbReference type="Proteomes" id="UP000193207"/>
    </source>
</evidence>
<dbReference type="OrthoDB" id="3186544at2"/>
<dbReference type="EMBL" id="FWFU01000001">
    <property type="protein sequence ID" value="SLN22511.1"/>
    <property type="molecule type" value="Genomic_DNA"/>
</dbReference>
<dbReference type="Proteomes" id="UP000193207">
    <property type="component" value="Unassembled WGS sequence"/>
</dbReference>
<dbReference type="SUPFAM" id="SSF46785">
    <property type="entry name" value="Winged helix' DNA-binding domain"/>
    <property type="match status" value="1"/>
</dbReference>
<dbReference type="InterPro" id="IPR036388">
    <property type="entry name" value="WH-like_DNA-bd_sf"/>
</dbReference>
<dbReference type="RefSeq" id="WP_085816471.1">
    <property type="nucleotide sequence ID" value="NZ_FWFU01000001.1"/>
</dbReference>
<dbReference type="InterPro" id="IPR005149">
    <property type="entry name" value="Tscrpt_reg_PadR_N"/>
</dbReference>
<accession>A0A1X6YIQ8</accession>
<dbReference type="Pfam" id="PF03551">
    <property type="entry name" value="PadR"/>
    <property type="match status" value="1"/>
</dbReference>
<evidence type="ECO:0000259" key="1">
    <source>
        <dbReference type="Pfam" id="PF03551"/>
    </source>
</evidence>
<evidence type="ECO:0000313" key="2">
    <source>
        <dbReference type="EMBL" id="SLN22511.1"/>
    </source>
</evidence>
<keyword evidence="3" id="KW-1185">Reference proteome</keyword>
<organism evidence="2 3">
    <name type="scientific">Roseovarius halotolerans</name>
    <dbReference type="NCBI Taxonomy" id="505353"/>
    <lineage>
        <taxon>Bacteria</taxon>
        <taxon>Pseudomonadati</taxon>
        <taxon>Pseudomonadota</taxon>
        <taxon>Alphaproteobacteria</taxon>
        <taxon>Rhodobacterales</taxon>
        <taxon>Roseobacteraceae</taxon>
        <taxon>Roseovarius</taxon>
    </lineage>
</organism>
<dbReference type="InterPro" id="IPR036390">
    <property type="entry name" value="WH_DNA-bd_sf"/>
</dbReference>
<gene>
    <name evidence="2" type="ORF">ROH8110_00869</name>
</gene>
<feature type="domain" description="Transcription regulator PadR N-terminal" evidence="1">
    <location>
        <begin position="32"/>
        <end position="82"/>
    </location>
</feature>
<dbReference type="AlphaFoldDB" id="A0A1X6YIQ8"/>
<dbReference type="Gene3D" id="1.10.10.10">
    <property type="entry name" value="Winged helix-like DNA-binding domain superfamily/Winged helix DNA-binding domain"/>
    <property type="match status" value="1"/>
</dbReference>
<name>A0A1X6YIQ8_9RHOB</name>
<reference evidence="2 3" key="1">
    <citation type="submission" date="2017-03" db="EMBL/GenBank/DDBJ databases">
        <authorList>
            <person name="Afonso C.L."/>
            <person name="Miller P.J."/>
            <person name="Scott M.A."/>
            <person name="Spackman E."/>
            <person name="Goraichik I."/>
            <person name="Dimitrov K.M."/>
            <person name="Suarez D.L."/>
            <person name="Swayne D.E."/>
        </authorList>
    </citation>
    <scope>NUCLEOTIDE SEQUENCE [LARGE SCALE GENOMIC DNA]</scope>
    <source>
        <strain evidence="2 3">CECT 8110</strain>
    </source>
</reference>